<evidence type="ECO:0000256" key="3">
    <source>
        <dbReference type="ARBA" id="ARBA00022630"/>
    </source>
</evidence>
<comment type="cofactor">
    <cofactor evidence="1">
        <name>FAD</name>
        <dbReference type="ChEBI" id="CHEBI:57692"/>
    </cofactor>
</comment>
<keyword evidence="3" id="KW-0285">Flavoprotein</keyword>
<dbReference type="NCBIfam" id="NF007123">
    <property type="entry name" value="PRK09564.1"/>
    <property type="match status" value="1"/>
</dbReference>
<dbReference type="PRINTS" id="PR00411">
    <property type="entry name" value="PNDRDTASEI"/>
</dbReference>
<dbReference type="GO" id="GO:0050451">
    <property type="term" value="F:CoA-disulfide reductase (NADPH) activity"/>
    <property type="evidence" value="ECO:0007669"/>
    <property type="project" value="UniProtKB-EC"/>
</dbReference>
<evidence type="ECO:0000313" key="10">
    <source>
        <dbReference type="Proteomes" id="UP000284676"/>
    </source>
</evidence>
<dbReference type="PANTHER" id="PTHR43429:SF1">
    <property type="entry name" value="NAD(P)H SULFUR OXIDOREDUCTASE (COA-DEPENDENT)"/>
    <property type="match status" value="1"/>
</dbReference>
<dbReference type="RefSeq" id="WP_117709458.1">
    <property type="nucleotide sequence ID" value="NZ_DAWDOM010000096.1"/>
</dbReference>
<evidence type="ECO:0000256" key="6">
    <source>
        <dbReference type="ARBA" id="ARBA00023284"/>
    </source>
</evidence>
<dbReference type="InterPro" id="IPR023753">
    <property type="entry name" value="FAD/NAD-binding_dom"/>
</dbReference>
<name>A0A414PNC5_FUSMR</name>
<dbReference type="InterPro" id="IPR016156">
    <property type="entry name" value="FAD/NAD-linked_Rdtase_dimer_sf"/>
</dbReference>
<dbReference type="InterPro" id="IPR050260">
    <property type="entry name" value="FAD-bd_OxRdtase"/>
</dbReference>
<organism evidence="9 10">
    <name type="scientific">Fusobacterium mortiferum</name>
    <dbReference type="NCBI Taxonomy" id="850"/>
    <lineage>
        <taxon>Bacteria</taxon>
        <taxon>Fusobacteriati</taxon>
        <taxon>Fusobacteriota</taxon>
        <taxon>Fusobacteriia</taxon>
        <taxon>Fusobacteriales</taxon>
        <taxon>Fusobacteriaceae</taxon>
        <taxon>Fusobacterium</taxon>
    </lineage>
</organism>
<comment type="caution">
    <text evidence="9">The sequence shown here is derived from an EMBL/GenBank/DDBJ whole genome shotgun (WGS) entry which is preliminary data.</text>
</comment>
<accession>A0A414PNC5</accession>
<dbReference type="AlphaFoldDB" id="A0A414PNC5"/>
<evidence type="ECO:0000256" key="1">
    <source>
        <dbReference type="ARBA" id="ARBA00001974"/>
    </source>
</evidence>
<dbReference type="Proteomes" id="UP000284676">
    <property type="component" value="Unassembled WGS sequence"/>
</dbReference>
<feature type="domain" description="FAD/NAD(P)-binding" evidence="8">
    <location>
        <begin position="3"/>
        <end position="292"/>
    </location>
</feature>
<evidence type="ECO:0000256" key="2">
    <source>
        <dbReference type="ARBA" id="ARBA00009130"/>
    </source>
</evidence>
<dbReference type="SUPFAM" id="SSF55424">
    <property type="entry name" value="FAD/NAD-linked reductases, dimerisation (C-terminal) domain"/>
    <property type="match status" value="1"/>
</dbReference>
<evidence type="ECO:0000313" key="9">
    <source>
        <dbReference type="EMBL" id="RHF70074.1"/>
    </source>
</evidence>
<evidence type="ECO:0000259" key="7">
    <source>
        <dbReference type="Pfam" id="PF02852"/>
    </source>
</evidence>
<dbReference type="EC" id="1.8.1.14" evidence="9"/>
<keyword evidence="6" id="KW-0676">Redox-active center</keyword>
<evidence type="ECO:0000259" key="8">
    <source>
        <dbReference type="Pfam" id="PF07992"/>
    </source>
</evidence>
<proteinExistence type="inferred from homology"/>
<feature type="domain" description="Pyridine nucleotide-disulphide oxidoreductase dimerisation" evidence="7">
    <location>
        <begin position="331"/>
        <end position="436"/>
    </location>
</feature>
<dbReference type="PRINTS" id="PR00368">
    <property type="entry name" value="FADPNR"/>
</dbReference>
<gene>
    <name evidence="9" type="ORF">DW663_11520</name>
</gene>
<dbReference type="Pfam" id="PF07992">
    <property type="entry name" value="Pyr_redox_2"/>
    <property type="match status" value="1"/>
</dbReference>
<dbReference type="InterPro" id="IPR036188">
    <property type="entry name" value="FAD/NAD-bd_sf"/>
</dbReference>
<comment type="similarity">
    <text evidence="2">Belongs to the class-III pyridine nucleotide-disulfide oxidoreductase family.</text>
</comment>
<protein>
    <submittedName>
        <fullName evidence="9">CoA-disulfide reductase</fullName>
        <ecNumber evidence="9">1.8.1.14</ecNumber>
    </submittedName>
</protein>
<evidence type="ECO:0000256" key="5">
    <source>
        <dbReference type="ARBA" id="ARBA00023002"/>
    </source>
</evidence>
<dbReference type="InterPro" id="IPR004099">
    <property type="entry name" value="Pyr_nucl-diS_OxRdtase_dimer"/>
</dbReference>
<reference evidence="9 10" key="1">
    <citation type="submission" date="2018-08" db="EMBL/GenBank/DDBJ databases">
        <title>A genome reference for cultivated species of the human gut microbiota.</title>
        <authorList>
            <person name="Zou Y."/>
            <person name="Xue W."/>
            <person name="Luo G."/>
        </authorList>
    </citation>
    <scope>NUCLEOTIDE SEQUENCE [LARGE SCALE GENOMIC DNA]</scope>
    <source>
        <strain evidence="9 10">AM25-1</strain>
    </source>
</reference>
<dbReference type="PANTHER" id="PTHR43429">
    <property type="entry name" value="PYRIDINE NUCLEOTIDE-DISULFIDE OXIDOREDUCTASE DOMAIN-CONTAINING"/>
    <property type="match status" value="1"/>
</dbReference>
<sequence>MKKIIIIGGVAAGMSAAAKAKRLNPELEIVVYEKTDIVSWGACGLPYYVGDFYQDANIMIAREPEQFAKDGIVVKSLHEVIDIDITKKEVLVLNKKTGEKFYDSYDEVIVTTGASAIRPNIKNIDSENIFNLKDFRDGIELKKAMLKEENRKVIIIGAGYIGLEAGEAARHLNKEVKIIQLSSRVLPGSFDKEITDLMEEELNNTENLDLHLEESVEEFIAKDGKVVGVKTNKGEYPADIVIVAIGVKPNTEFLKDKGFNMLRNGALIIDSKGRTNVEGVYAAGDCASVYHKVRKENVYIPLATTSNKIGRVVGEHLAGVEIEFAGTLGSAAIKVMNLEAGRTGITEEEAKELNIPYGSVFIEDANQTGYYPGQEDLFAKLIFHKETREVLGGQLIGKKGAVLRVDVLAAAIDKHMTIDELGMLDLCYAPPFALTWDTLNTLGNVAKSKLK</sequence>
<dbReference type="SUPFAM" id="SSF51905">
    <property type="entry name" value="FAD/NAD(P)-binding domain"/>
    <property type="match status" value="1"/>
</dbReference>
<keyword evidence="5 9" id="KW-0560">Oxidoreductase</keyword>
<evidence type="ECO:0000256" key="4">
    <source>
        <dbReference type="ARBA" id="ARBA00022827"/>
    </source>
</evidence>
<keyword evidence="4" id="KW-0274">FAD</keyword>
<dbReference type="Gene3D" id="3.50.50.60">
    <property type="entry name" value="FAD/NAD(P)-binding domain"/>
    <property type="match status" value="2"/>
</dbReference>
<dbReference type="Pfam" id="PF02852">
    <property type="entry name" value="Pyr_redox_dim"/>
    <property type="match status" value="1"/>
</dbReference>
<dbReference type="EMBL" id="QRHL01000031">
    <property type="protein sequence ID" value="RHF70074.1"/>
    <property type="molecule type" value="Genomic_DNA"/>
</dbReference>